<dbReference type="KEGG" id="vg:26799111"/>
<keyword evidence="2" id="KW-0067">ATP-binding</keyword>
<evidence type="ECO:0000256" key="1">
    <source>
        <dbReference type="ARBA" id="ARBA00022741"/>
    </source>
</evidence>
<dbReference type="EMBL" id="LN887844">
    <property type="protein sequence ID" value="CUR44345.1"/>
    <property type="molecule type" value="Genomic_DNA"/>
</dbReference>
<dbReference type="SUPFAM" id="SSF52540">
    <property type="entry name" value="P-loop containing nucleoside triphosphate hydrolases"/>
    <property type="match status" value="1"/>
</dbReference>
<evidence type="ECO:0000313" key="5">
    <source>
        <dbReference type="EMBL" id="CUR44345.1"/>
    </source>
</evidence>
<dbReference type="RefSeq" id="YP_009222724.1">
    <property type="nucleotide sequence ID" value="NC_029065.1"/>
</dbReference>
<feature type="region of interest" description="Disordered" evidence="3">
    <location>
        <begin position="1"/>
        <end position="48"/>
    </location>
</feature>
<evidence type="ECO:0000256" key="2">
    <source>
        <dbReference type="ARBA" id="ARBA00022840"/>
    </source>
</evidence>
<feature type="compositionally biased region" description="Basic and acidic residues" evidence="3">
    <location>
        <begin position="12"/>
        <end position="35"/>
    </location>
</feature>
<name>A0A0S4L1B2_9CAUD</name>
<keyword evidence="1" id="KW-0547">Nucleotide-binding</keyword>
<dbReference type="Gene3D" id="3.40.50.300">
    <property type="entry name" value="P-loop containing nucleotide triphosphate hydrolases"/>
    <property type="match status" value="1"/>
</dbReference>
<gene>
    <name evidence="5" type="primary">ybeZ</name>
    <name evidence="5" type="ORF">VCM_00143</name>
</gene>
<dbReference type="Proteomes" id="UP000204441">
    <property type="component" value="Genome"/>
</dbReference>
<keyword evidence="6" id="KW-1185">Reference proteome</keyword>
<dbReference type="Pfam" id="PF02562">
    <property type="entry name" value="PhoH"/>
    <property type="match status" value="1"/>
</dbReference>
<dbReference type="GO" id="GO:0005524">
    <property type="term" value="F:ATP binding"/>
    <property type="evidence" value="ECO:0007669"/>
    <property type="project" value="UniProtKB-KW"/>
</dbReference>
<dbReference type="PANTHER" id="PTHR30473:SF3">
    <property type="entry name" value="PROTEIN PHOH"/>
    <property type="match status" value="1"/>
</dbReference>
<dbReference type="InterPro" id="IPR027417">
    <property type="entry name" value="P-loop_NTPase"/>
</dbReference>
<dbReference type="PANTHER" id="PTHR30473">
    <property type="entry name" value="PROTEIN PHOH"/>
    <property type="match status" value="1"/>
</dbReference>
<dbReference type="OrthoDB" id="8501at10239"/>
<reference evidence="6" key="1">
    <citation type="submission" date="2015-10" db="EMBL/GenBank/DDBJ databases">
        <authorList>
            <person name="Millard A."/>
        </authorList>
    </citation>
    <scope>NUCLEOTIDE SEQUENCE [LARGE SCALE GENOMIC DNA]</scope>
</reference>
<dbReference type="InterPro" id="IPR003714">
    <property type="entry name" value="PhoH"/>
</dbReference>
<organism evidence="5 6">
    <name type="scientific">Pseudomonas phage VCM</name>
    <dbReference type="NCBI Taxonomy" id="1729937"/>
    <lineage>
        <taxon>Viruses</taxon>
        <taxon>Duplodnaviria</taxon>
        <taxon>Heunggongvirae</taxon>
        <taxon>Uroviricota</taxon>
        <taxon>Caudoviricetes</taxon>
        <taxon>Vandenendeviridae</taxon>
        <taxon>Gorskivirinae</taxon>
        <taxon>Kremarvirus</taxon>
        <taxon>Kremarvirus VCM</taxon>
        <taxon>Otagovirus VCM</taxon>
    </lineage>
</organism>
<proteinExistence type="predicted"/>
<sequence>MAKRNQAKVIGKRWEEKEQRGREVKPKFEEARAEGRTQANTTPLKPRNDKQAAYIQSINENPLTIATGYAGTSKTYIPTVMACDAYLKGEIDKIVFVRPNISNSKSLGMFKGSAVEKMEMWLMPVINILKDRLTPGGLETAIENGNIQYVPLEVLKGFSAEKCFFIVDEGEDINQEEAKNIVTRQGKGCKMVISGDVSQSALKSFSGLKMLTRMAQKHTHLPIGFIDFNHVNDIERSQACKDWIIAFEKDEREGVKYE</sequence>
<evidence type="ECO:0000259" key="4">
    <source>
        <dbReference type="Pfam" id="PF02562"/>
    </source>
</evidence>
<protein>
    <submittedName>
        <fullName evidence="5">PhoH-like protein</fullName>
    </submittedName>
</protein>
<evidence type="ECO:0000313" key="6">
    <source>
        <dbReference type="Proteomes" id="UP000204441"/>
    </source>
</evidence>
<feature type="domain" description="PhoH-like protein" evidence="4">
    <location>
        <begin position="44"/>
        <end position="247"/>
    </location>
</feature>
<evidence type="ECO:0000256" key="3">
    <source>
        <dbReference type="SAM" id="MobiDB-lite"/>
    </source>
</evidence>
<dbReference type="GeneID" id="26799111"/>
<dbReference type="InterPro" id="IPR051451">
    <property type="entry name" value="PhoH2-like"/>
</dbReference>
<accession>A0A0S4L1B2</accession>